<dbReference type="EC" id="2.7.13.3" evidence="3"/>
<evidence type="ECO:0000256" key="13">
    <source>
        <dbReference type="ARBA" id="ARBA00023136"/>
    </source>
</evidence>
<evidence type="ECO:0000256" key="14">
    <source>
        <dbReference type="SAM" id="Phobius"/>
    </source>
</evidence>
<dbReference type="SUPFAM" id="SSF55874">
    <property type="entry name" value="ATPase domain of HSP90 chaperone/DNA topoisomerase II/histidine kinase"/>
    <property type="match status" value="1"/>
</dbReference>
<keyword evidence="6" id="KW-0808">Transferase</keyword>
<dbReference type="InterPro" id="IPR005467">
    <property type="entry name" value="His_kinase_dom"/>
</dbReference>
<evidence type="ECO:0000256" key="1">
    <source>
        <dbReference type="ARBA" id="ARBA00000085"/>
    </source>
</evidence>
<dbReference type="Pfam" id="PF02518">
    <property type="entry name" value="HATPase_c"/>
    <property type="match status" value="1"/>
</dbReference>
<evidence type="ECO:0000256" key="8">
    <source>
        <dbReference type="ARBA" id="ARBA00022741"/>
    </source>
</evidence>
<dbReference type="SMART" id="SM00388">
    <property type="entry name" value="HisKA"/>
    <property type="match status" value="1"/>
</dbReference>
<evidence type="ECO:0000256" key="11">
    <source>
        <dbReference type="ARBA" id="ARBA00022989"/>
    </source>
</evidence>
<keyword evidence="7 14" id="KW-0812">Transmembrane</keyword>
<dbReference type="EMBL" id="FOUU01000002">
    <property type="protein sequence ID" value="SFM63859.1"/>
    <property type="molecule type" value="Genomic_DNA"/>
</dbReference>
<organism evidence="16 17">
    <name type="scientific">Thermodesulforhabdus norvegica</name>
    <dbReference type="NCBI Taxonomy" id="39841"/>
    <lineage>
        <taxon>Bacteria</taxon>
        <taxon>Pseudomonadati</taxon>
        <taxon>Thermodesulfobacteriota</taxon>
        <taxon>Syntrophobacteria</taxon>
        <taxon>Syntrophobacterales</taxon>
        <taxon>Thermodesulforhabdaceae</taxon>
        <taxon>Thermodesulforhabdus</taxon>
    </lineage>
</organism>
<dbReference type="PANTHER" id="PTHR43065:SF46">
    <property type="entry name" value="C4-DICARBOXYLATE TRANSPORT SENSOR PROTEIN DCTB"/>
    <property type="match status" value="1"/>
</dbReference>
<dbReference type="Proteomes" id="UP000199611">
    <property type="component" value="Unassembled WGS sequence"/>
</dbReference>
<evidence type="ECO:0000256" key="5">
    <source>
        <dbReference type="ARBA" id="ARBA00022553"/>
    </source>
</evidence>
<dbReference type="InterPro" id="IPR033479">
    <property type="entry name" value="dCache_1"/>
</dbReference>
<evidence type="ECO:0000256" key="9">
    <source>
        <dbReference type="ARBA" id="ARBA00022777"/>
    </source>
</evidence>
<dbReference type="GO" id="GO:0000155">
    <property type="term" value="F:phosphorelay sensor kinase activity"/>
    <property type="evidence" value="ECO:0007669"/>
    <property type="project" value="InterPro"/>
</dbReference>
<evidence type="ECO:0000313" key="16">
    <source>
        <dbReference type="EMBL" id="SFM63859.1"/>
    </source>
</evidence>
<evidence type="ECO:0000256" key="12">
    <source>
        <dbReference type="ARBA" id="ARBA00023012"/>
    </source>
</evidence>
<dbReference type="PRINTS" id="PR00344">
    <property type="entry name" value="BCTRLSENSOR"/>
</dbReference>
<dbReference type="AlphaFoldDB" id="A0A1I4SHC0"/>
<keyword evidence="8" id="KW-0547">Nucleotide-binding</keyword>
<keyword evidence="17" id="KW-1185">Reference proteome</keyword>
<name>A0A1I4SHC0_9BACT</name>
<evidence type="ECO:0000256" key="6">
    <source>
        <dbReference type="ARBA" id="ARBA00022679"/>
    </source>
</evidence>
<reference evidence="16 17" key="1">
    <citation type="submission" date="2016-10" db="EMBL/GenBank/DDBJ databases">
        <authorList>
            <person name="de Groot N.N."/>
        </authorList>
    </citation>
    <scope>NUCLEOTIDE SEQUENCE [LARGE SCALE GENOMIC DNA]</scope>
    <source>
        <strain evidence="16 17">DSM 9990</strain>
    </source>
</reference>
<feature type="domain" description="Histidine kinase" evidence="15">
    <location>
        <begin position="314"/>
        <end position="535"/>
    </location>
</feature>
<keyword evidence="4" id="KW-1003">Cell membrane</keyword>
<dbReference type="SUPFAM" id="SSF47384">
    <property type="entry name" value="Homodimeric domain of signal transducing histidine kinase"/>
    <property type="match status" value="1"/>
</dbReference>
<dbReference type="Pfam" id="PF00512">
    <property type="entry name" value="HisKA"/>
    <property type="match status" value="1"/>
</dbReference>
<dbReference type="SMART" id="SM00387">
    <property type="entry name" value="HATPase_c"/>
    <property type="match status" value="1"/>
</dbReference>
<dbReference type="GO" id="GO:0005886">
    <property type="term" value="C:plasma membrane"/>
    <property type="evidence" value="ECO:0007669"/>
    <property type="project" value="UniProtKB-SubCell"/>
</dbReference>
<dbReference type="CDD" id="cd00082">
    <property type="entry name" value="HisKA"/>
    <property type="match status" value="1"/>
</dbReference>
<dbReference type="PROSITE" id="PS50109">
    <property type="entry name" value="HIS_KIN"/>
    <property type="match status" value="1"/>
</dbReference>
<feature type="transmembrane region" description="Helical" evidence="14">
    <location>
        <begin position="258"/>
        <end position="277"/>
    </location>
</feature>
<gene>
    <name evidence="16" type="ORF">SAMN05660836_00965</name>
</gene>
<evidence type="ECO:0000256" key="10">
    <source>
        <dbReference type="ARBA" id="ARBA00022840"/>
    </source>
</evidence>
<keyword evidence="5" id="KW-0597">Phosphoprotein</keyword>
<keyword evidence="13 14" id="KW-0472">Membrane</keyword>
<dbReference type="InterPro" id="IPR036097">
    <property type="entry name" value="HisK_dim/P_sf"/>
</dbReference>
<dbReference type="PANTHER" id="PTHR43065">
    <property type="entry name" value="SENSOR HISTIDINE KINASE"/>
    <property type="match status" value="1"/>
</dbReference>
<evidence type="ECO:0000259" key="15">
    <source>
        <dbReference type="PROSITE" id="PS50109"/>
    </source>
</evidence>
<dbReference type="Pfam" id="PF02743">
    <property type="entry name" value="dCache_1"/>
    <property type="match status" value="1"/>
</dbReference>
<accession>A0A1I4SHC0</accession>
<dbReference type="InterPro" id="IPR004358">
    <property type="entry name" value="Sig_transdc_His_kin-like_C"/>
</dbReference>
<dbReference type="InterPro" id="IPR036890">
    <property type="entry name" value="HATPase_C_sf"/>
</dbReference>
<keyword evidence="12" id="KW-0902">Two-component regulatory system</keyword>
<dbReference type="STRING" id="39841.SAMN05660836_00965"/>
<dbReference type="InterPro" id="IPR003661">
    <property type="entry name" value="HisK_dim/P_dom"/>
</dbReference>
<proteinExistence type="predicted"/>
<keyword evidence="10" id="KW-0067">ATP-binding</keyword>
<comment type="subcellular location">
    <subcellularLocation>
        <location evidence="2">Cell membrane</location>
        <topology evidence="2">Multi-pass membrane protein</topology>
    </subcellularLocation>
</comment>
<evidence type="ECO:0000256" key="7">
    <source>
        <dbReference type="ARBA" id="ARBA00022692"/>
    </source>
</evidence>
<dbReference type="InterPro" id="IPR003594">
    <property type="entry name" value="HATPase_dom"/>
</dbReference>
<keyword evidence="11 14" id="KW-1133">Transmembrane helix</keyword>
<dbReference type="GO" id="GO:0005524">
    <property type="term" value="F:ATP binding"/>
    <property type="evidence" value="ECO:0007669"/>
    <property type="project" value="UniProtKB-KW"/>
</dbReference>
<comment type="catalytic activity">
    <reaction evidence="1">
        <text>ATP + protein L-histidine = ADP + protein N-phospho-L-histidine.</text>
        <dbReference type="EC" id="2.7.13.3"/>
    </reaction>
</comment>
<dbReference type="Gene3D" id="1.10.287.130">
    <property type="match status" value="1"/>
</dbReference>
<dbReference type="Gene3D" id="3.30.450.20">
    <property type="entry name" value="PAS domain"/>
    <property type="match status" value="2"/>
</dbReference>
<dbReference type="Gene3D" id="3.30.565.10">
    <property type="entry name" value="Histidine kinase-like ATPase, C-terminal domain"/>
    <property type="match status" value="1"/>
</dbReference>
<evidence type="ECO:0000313" key="17">
    <source>
        <dbReference type="Proteomes" id="UP000199611"/>
    </source>
</evidence>
<evidence type="ECO:0000256" key="2">
    <source>
        <dbReference type="ARBA" id="ARBA00004651"/>
    </source>
</evidence>
<evidence type="ECO:0000256" key="3">
    <source>
        <dbReference type="ARBA" id="ARBA00012438"/>
    </source>
</evidence>
<evidence type="ECO:0000256" key="4">
    <source>
        <dbReference type="ARBA" id="ARBA00022475"/>
    </source>
</evidence>
<protein>
    <recommendedName>
        <fullName evidence="3">histidine kinase</fullName>
        <ecNumber evidence="3">2.7.13.3</ecNumber>
    </recommendedName>
</protein>
<sequence length="537" mass="61071">MFFSVMPIAILGTSIYYEFHRSYTRQVTEYLRSIVEDRRHALDLFFRERIAQLSTVAHTNSVEQLKDEEYLEYIFRLMQGQSRFYIDLGVITQKGDHIAYCGPYALKGVNYSDARWFREVMRRGTYISDVFLGVRQYPHFIVAVSRHEEDRWWILRATINTDFFESLVKTAQIGEGGDAFLLNEAGVYQTTPRFQGKLLDAIPGFRWPHFRGTRVVEMDFRGSRSLVGTAWLETVPWLLVITIDLTEELKPLHQAGRLSLIIGLGGVAIVFIGAFLVSRAMINQLIEAEREKEALDASLLQSSKMMALGRLAAGIAHEINNPLSVIKEKAGWLRDLLEEEDISSSKNFQEFADAVEKIEYHVDRARTVTHRLLGFARRMEPVQESVDLHRILEECLSFIENEAFHRNIKIVRNFDPELPLITTDPSQLQQVFLNILNNAMDAVDKDGTVWIDTYYDDFRQQVVIRIADSGPGIPENIIDRIFDPFVTTKALGKGTGLGLSITYSIVQKLGGRITAENAAEEGKGAVFTVLLPVKAPV</sequence>
<keyword evidence="9 16" id="KW-0418">Kinase</keyword>